<organism evidence="1 2">
    <name type="scientific">Gossypium stocksii</name>
    <dbReference type="NCBI Taxonomy" id="47602"/>
    <lineage>
        <taxon>Eukaryota</taxon>
        <taxon>Viridiplantae</taxon>
        <taxon>Streptophyta</taxon>
        <taxon>Embryophyta</taxon>
        <taxon>Tracheophyta</taxon>
        <taxon>Spermatophyta</taxon>
        <taxon>Magnoliopsida</taxon>
        <taxon>eudicotyledons</taxon>
        <taxon>Gunneridae</taxon>
        <taxon>Pentapetalae</taxon>
        <taxon>rosids</taxon>
        <taxon>malvids</taxon>
        <taxon>Malvales</taxon>
        <taxon>Malvaceae</taxon>
        <taxon>Malvoideae</taxon>
        <taxon>Gossypium</taxon>
    </lineage>
</organism>
<sequence>MLLEHETDMRPVESSIKLAPLSKVGCASDFEGKVVMQIGQVKTRDFSKFLSKEFDGLWAIQSLVARIKRISTETSQNVGK</sequence>
<reference evidence="1 2" key="1">
    <citation type="journal article" date="2021" name="Plant Biotechnol. J.">
        <title>Multi-omics assisted identification of the key and species-specific regulatory components of drought-tolerant mechanisms in Gossypium stocksii.</title>
        <authorList>
            <person name="Yu D."/>
            <person name="Ke L."/>
            <person name="Zhang D."/>
            <person name="Wu Y."/>
            <person name="Sun Y."/>
            <person name="Mei J."/>
            <person name="Sun J."/>
            <person name="Sun Y."/>
        </authorList>
    </citation>
    <scope>NUCLEOTIDE SEQUENCE [LARGE SCALE GENOMIC DNA]</scope>
    <source>
        <strain evidence="2">cv. E1</strain>
        <tissue evidence="1">Leaf</tissue>
    </source>
</reference>
<dbReference type="EMBL" id="JAIQCV010000001">
    <property type="protein sequence ID" value="KAH1130332.1"/>
    <property type="molecule type" value="Genomic_DNA"/>
</dbReference>
<dbReference type="AlphaFoldDB" id="A0A9D3WIA0"/>
<proteinExistence type="predicted"/>
<name>A0A9D3WIA0_9ROSI</name>
<gene>
    <name evidence="1" type="ORF">J1N35_001710</name>
</gene>
<evidence type="ECO:0000313" key="2">
    <source>
        <dbReference type="Proteomes" id="UP000828251"/>
    </source>
</evidence>
<accession>A0A9D3WIA0</accession>
<protein>
    <submittedName>
        <fullName evidence="1">Uncharacterized protein</fullName>
    </submittedName>
</protein>
<keyword evidence="2" id="KW-1185">Reference proteome</keyword>
<dbReference type="Proteomes" id="UP000828251">
    <property type="component" value="Unassembled WGS sequence"/>
</dbReference>
<evidence type="ECO:0000313" key="1">
    <source>
        <dbReference type="EMBL" id="KAH1130332.1"/>
    </source>
</evidence>
<comment type="caution">
    <text evidence="1">The sequence shown here is derived from an EMBL/GenBank/DDBJ whole genome shotgun (WGS) entry which is preliminary data.</text>
</comment>